<protein>
    <submittedName>
        <fullName evidence="3">Uncharacterized protein</fullName>
    </submittedName>
</protein>
<dbReference type="InterPro" id="IPR043993">
    <property type="entry name" value="T4SS_pilin"/>
</dbReference>
<sequence>MKNKLMKLLVITLSVFPAIASAQTTFGTTGRWIDRIGDLIQNIIPIVVAAALLVFFWGLVKFISKAGDEAEVKKSKGLMVWGLVALFVMITVWGLVRFIQKELNISGYTVDLPQIPRP</sequence>
<feature type="transmembrane region" description="Helical" evidence="1">
    <location>
        <begin position="43"/>
        <end position="60"/>
    </location>
</feature>
<feature type="signal peptide" evidence="2">
    <location>
        <begin position="1"/>
        <end position="22"/>
    </location>
</feature>
<dbReference type="EMBL" id="MHVH01000005">
    <property type="protein sequence ID" value="OHA90425.1"/>
    <property type="molecule type" value="Genomic_DNA"/>
</dbReference>
<comment type="caution">
    <text evidence="3">The sequence shown here is derived from an EMBL/GenBank/DDBJ whole genome shotgun (WGS) entry which is preliminary data.</text>
</comment>
<evidence type="ECO:0000313" key="4">
    <source>
        <dbReference type="Proteomes" id="UP000178107"/>
    </source>
</evidence>
<evidence type="ECO:0000256" key="1">
    <source>
        <dbReference type="SAM" id="Phobius"/>
    </source>
</evidence>
<keyword evidence="1" id="KW-0472">Membrane</keyword>
<name>A0A1G2SZK6_9BACT</name>
<keyword evidence="1" id="KW-1133">Transmembrane helix</keyword>
<organism evidence="3 4">
    <name type="scientific">Candidatus Zambryskibacteria bacterium RIFCSPHIGHO2_01_FULL_46_25</name>
    <dbReference type="NCBI Taxonomy" id="1802738"/>
    <lineage>
        <taxon>Bacteria</taxon>
        <taxon>Candidatus Zambryskiibacteriota</taxon>
    </lineage>
</organism>
<evidence type="ECO:0000256" key="2">
    <source>
        <dbReference type="SAM" id="SignalP"/>
    </source>
</evidence>
<dbReference type="Proteomes" id="UP000178107">
    <property type="component" value="Unassembled WGS sequence"/>
</dbReference>
<feature type="chain" id="PRO_5009584522" evidence="2">
    <location>
        <begin position="23"/>
        <end position="118"/>
    </location>
</feature>
<dbReference type="AlphaFoldDB" id="A0A1G2SZK6"/>
<keyword evidence="2" id="KW-0732">Signal</keyword>
<proteinExistence type="predicted"/>
<evidence type="ECO:0000313" key="3">
    <source>
        <dbReference type="EMBL" id="OHA90425.1"/>
    </source>
</evidence>
<feature type="transmembrane region" description="Helical" evidence="1">
    <location>
        <begin position="80"/>
        <end position="99"/>
    </location>
</feature>
<accession>A0A1G2SZK6</accession>
<reference evidence="3 4" key="1">
    <citation type="journal article" date="2016" name="Nat. Commun.">
        <title>Thousands of microbial genomes shed light on interconnected biogeochemical processes in an aquifer system.</title>
        <authorList>
            <person name="Anantharaman K."/>
            <person name="Brown C.T."/>
            <person name="Hug L.A."/>
            <person name="Sharon I."/>
            <person name="Castelle C.J."/>
            <person name="Probst A.J."/>
            <person name="Thomas B.C."/>
            <person name="Singh A."/>
            <person name="Wilkins M.J."/>
            <person name="Karaoz U."/>
            <person name="Brodie E.L."/>
            <person name="Williams K.H."/>
            <person name="Hubbard S.S."/>
            <person name="Banfield J.F."/>
        </authorList>
    </citation>
    <scope>NUCLEOTIDE SEQUENCE [LARGE SCALE GENOMIC DNA]</scope>
</reference>
<keyword evidence="1" id="KW-0812">Transmembrane</keyword>
<dbReference type="Pfam" id="PF18895">
    <property type="entry name" value="T4SS_pilin"/>
    <property type="match status" value="1"/>
</dbReference>
<gene>
    <name evidence="3" type="ORF">A2838_02435</name>
</gene>